<sequence length="66" mass="7206">MQADATAELVMHIALLTFDSFNEFDSLVAQAQAGDSAGAEYHHGLAFDVDQALFFQSLEDTPDHFS</sequence>
<proteinExistence type="predicted"/>
<evidence type="ECO:0000313" key="2">
    <source>
        <dbReference type="Proteomes" id="UP000198512"/>
    </source>
</evidence>
<keyword evidence="2" id="KW-1185">Reference proteome</keyword>
<evidence type="ECO:0000313" key="1">
    <source>
        <dbReference type="EMBL" id="SER23023.1"/>
    </source>
</evidence>
<gene>
    <name evidence="1" type="ORF">SAMN05216600_11879</name>
</gene>
<organism evidence="1 2">
    <name type="scientific">Pseudomonas cuatrocienegasensis</name>
    <dbReference type="NCBI Taxonomy" id="543360"/>
    <lineage>
        <taxon>Bacteria</taxon>
        <taxon>Pseudomonadati</taxon>
        <taxon>Pseudomonadota</taxon>
        <taxon>Gammaproteobacteria</taxon>
        <taxon>Pseudomonadales</taxon>
        <taxon>Pseudomonadaceae</taxon>
        <taxon>Pseudomonas</taxon>
    </lineage>
</organism>
<dbReference type="Proteomes" id="UP000198512">
    <property type="component" value="Unassembled WGS sequence"/>
</dbReference>
<reference evidence="1 2" key="1">
    <citation type="submission" date="2016-10" db="EMBL/GenBank/DDBJ databases">
        <authorList>
            <person name="Varghese N."/>
            <person name="Submissions S."/>
        </authorList>
    </citation>
    <scope>NUCLEOTIDE SEQUENCE [LARGE SCALE GENOMIC DNA]</scope>
    <source>
        <strain evidence="1 2">CIP 109853</strain>
    </source>
</reference>
<comment type="caution">
    <text evidence="1">The sequence shown here is derived from an EMBL/GenBank/DDBJ whole genome shotgun (WGS) entry which is preliminary data.</text>
</comment>
<accession>A0ABY1BN47</accession>
<evidence type="ECO:0008006" key="3">
    <source>
        <dbReference type="Google" id="ProtNLM"/>
    </source>
</evidence>
<dbReference type="EMBL" id="FOFP01000018">
    <property type="protein sequence ID" value="SER23023.1"/>
    <property type="molecule type" value="Genomic_DNA"/>
</dbReference>
<name>A0ABY1BN47_9PSED</name>
<protein>
    <recommendedName>
        <fullName evidence="3">Stress responsive A/B Barrel Domain</fullName>
    </recommendedName>
</protein>